<accession>A0A9X2FHQ0</accession>
<protein>
    <recommendedName>
        <fullName evidence="5">Cytochrome c domain-containing protein</fullName>
    </recommendedName>
</protein>
<organism evidence="3 4">
    <name type="scientific">Aeoliella straminimaris</name>
    <dbReference type="NCBI Taxonomy" id="2954799"/>
    <lineage>
        <taxon>Bacteria</taxon>
        <taxon>Pseudomonadati</taxon>
        <taxon>Planctomycetota</taxon>
        <taxon>Planctomycetia</taxon>
        <taxon>Pirellulales</taxon>
        <taxon>Lacipirellulaceae</taxon>
        <taxon>Aeoliella</taxon>
    </lineage>
</organism>
<feature type="compositionally biased region" description="Basic and acidic residues" evidence="1">
    <location>
        <begin position="118"/>
        <end position="137"/>
    </location>
</feature>
<evidence type="ECO:0000256" key="2">
    <source>
        <dbReference type="SAM" id="SignalP"/>
    </source>
</evidence>
<proteinExistence type="predicted"/>
<dbReference type="Proteomes" id="UP001155241">
    <property type="component" value="Unassembled WGS sequence"/>
</dbReference>
<feature type="region of interest" description="Disordered" evidence="1">
    <location>
        <begin position="98"/>
        <end position="154"/>
    </location>
</feature>
<reference evidence="3" key="1">
    <citation type="submission" date="2022-06" db="EMBL/GenBank/DDBJ databases">
        <title>Aeoliella straminimaris, a novel planctomycete from sediments.</title>
        <authorList>
            <person name="Vitorino I.R."/>
            <person name="Lage O.M."/>
        </authorList>
    </citation>
    <scope>NUCLEOTIDE SEQUENCE</scope>
    <source>
        <strain evidence="3">ICT_H6.2</strain>
    </source>
</reference>
<dbReference type="AlphaFoldDB" id="A0A9X2FHQ0"/>
<evidence type="ECO:0000256" key="1">
    <source>
        <dbReference type="SAM" id="MobiDB-lite"/>
    </source>
</evidence>
<evidence type="ECO:0008006" key="5">
    <source>
        <dbReference type="Google" id="ProtNLM"/>
    </source>
</evidence>
<dbReference type="RefSeq" id="WP_252853306.1">
    <property type="nucleotide sequence ID" value="NZ_JAMXLR010000051.1"/>
</dbReference>
<dbReference type="EMBL" id="JAMXLR010000051">
    <property type="protein sequence ID" value="MCO6045196.1"/>
    <property type="molecule type" value="Genomic_DNA"/>
</dbReference>
<sequence length="154" mass="17654">MRRLDSTLLAVLLVVLGAQSSMAHVQFQKQWVEMYIDKDDKSPENKAYIKLVAKGKDRCLVCHQGKKRHNYNPYGQHFVGNLTEDDKKDNEKIAEWLTKVGKMHSDPDDESSPTYNERIADRKFPGGEVEELRKPVEGDDDADDADDEEDDDDE</sequence>
<feature type="signal peptide" evidence="2">
    <location>
        <begin position="1"/>
        <end position="23"/>
    </location>
</feature>
<keyword evidence="4" id="KW-1185">Reference proteome</keyword>
<feature type="compositionally biased region" description="Acidic residues" evidence="1">
    <location>
        <begin position="138"/>
        <end position="154"/>
    </location>
</feature>
<evidence type="ECO:0000313" key="4">
    <source>
        <dbReference type="Proteomes" id="UP001155241"/>
    </source>
</evidence>
<gene>
    <name evidence="3" type="ORF">NG895_14890</name>
</gene>
<comment type="caution">
    <text evidence="3">The sequence shown here is derived from an EMBL/GenBank/DDBJ whole genome shotgun (WGS) entry which is preliminary data.</text>
</comment>
<evidence type="ECO:0000313" key="3">
    <source>
        <dbReference type="EMBL" id="MCO6045196.1"/>
    </source>
</evidence>
<keyword evidence="2" id="KW-0732">Signal</keyword>
<name>A0A9X2FHQ0_9BACT</name>
<feature type="chain" id="PRO_5040801957" description="Cytochrome c domain-containing protein" evidence="2">
    <location>
        <begin position="24"/>
        <end position="154"/>
    </location>
</feature>